<dbReference type="GO" id="GO:0003824">
    <property type="term" value="F:catalytic activity"/>
    <property type="evidence" value="ECO:0007669"/>
    <property type="project" value="InterPro"/>
</dbReference>
<dbReference type="InParanoid" id="Q5B7Z0"/>
<dbReference type="InterPro" id="IPR027417">
    <property type="entry name" value="P-loop_NTPase"/>
</dbReference>
<dbReference type="SUPFAM" id="SSF53167">
    <property type="entry name" value="Purine and uridine phosphorylases"/>
    <property type="match status" value="1"/>
</dbReference>
<evidence type="ECO:0000313" key="5">
    <source>
        <dbReference type="Proteomes" id="UP000000560"/>
    </source>
</evidence>
<keyword evidence="5" id="KW-1185">Reference proteome</keyword>
<reference evidence="5" key="1">
    <citation type="journal article" date="2005" name="Nature">
        <title>Sequencing of Aspergillus nidulans and comparative analysis with A. fumigatus and A. oryzae.</title>
        <authorList>
            <person name="Galagan J.E."/>
            <person name="Calvo S.E."/>
            <person name="Cuomo C."/>
            <person name="Ma L.J."/>
            <person name="Wortman J.R."/>
            <person name="Batzoglou S."/>
            <person name="Lee S.I."/>
            <person name="Basturkmen M."/>
            <person name="Spevak C.C."/>
            <person name="Clutterbuck J."/>
            <person name="Kapitonov V."/>
            <person name="Jurka J."/>
            <person name="Scazzocchio C."/>
            <person name="Farman M."/>
            <person name="Butler J."/>
            <person name="Purcell S."/>
            <person name="Harris S."/>
            <person name="Braus G.H."/>
            <person name="Draht O."/>
            <person name="Busch S."/>
            <person name="D'Enfert C."/>
            <person name="Bouchier C."/>
            <person name="Goldman G.H."/>
            <person name="Bell-Pedersen D."/>
            <person name="Griffiths-Jones S."/>
            <person name="Doonan J.H."/>
            <person name="Yu J."/>
            <person name="Vienken K."/>
            <person name="Pain A."/>
            <person name="Freitag M."/>
            <person name="Selker E.U."/>
            <person name="Archer D.B."/>
            <person name="Penalva M.A."/>
            <person name="Oakley B.R."/>
            <person name="Momany M."/>
            <person name="Tanaka T."/>
            <person name="Kumagai T."/>
            <person name="Asai K."/>
            <person name="Machida M."/>
            <person name="Nierman W.C."/>
            <person name="Denning D.W."/>
            <person name="Caddick M."/>
            <person name="Hynes M."/>
            <person name="Paoletti M."/>
            <person name="Fischer R."/>
            <person name="Miller B."/>
            <person name="Dyer P."/>
            <person name="Sachs M.S."/>
            <person name="Osmani S.A."/>
            <person name="Birren B.W."/>
        </authorList>
    </citation>
    <scope>NUCLEOTIDE SEQUENCE [LARGE SCALE GENOMIC DNA]</scope>
    <source>
        <strain evidence="5">FGSC A4 / ATCC 38163 / CBS 112.46 / NRRL 194 / M139</strain>
    </source>
</reference>
<dbReference type="Gene3D" id="3.40.50.300">
    <property type="entry name" value="P-loop containing nucleotide triphosphate hydrolases"/>
    <property type="match status" value="1"/>
</dbReference>
<name>Q5B7Z0_EMENI</name>
<dbReference type="GeneID" id="2874189"/>
<dbReference type="SUPFAM" id="SSF50969">
    <property type="entry name" value="YVTN repeat-like/Quinoprotein amine dehydrogenase"/>
    <property type="match status" value="1"/>
</dbReference>
<dbReference type="HOGENOM" id="CLU_000288_6_16_1"/>
<gene>
    <name evidence="4" type="ORF">ANIA_03340</name>
</gene>
<dbReference type="EMBL" id="BN001306">
    <property type="protein sequence ID" value="CBF82911.1"/>
    <property type="molecule type" value="Genomic_DNA"/>
</dbReference>
<feature type="domain" description="Nephrocystin 3-like N-terminal" evidence="3">
    <location>
        <begin position="297"/>
        <end position="456"/>
    </location>
</feature>
<dbReference type="InterPro" id="IPR056884">
    <property type="entry name" value="NPHP3-like_N"/>
</dbReference>
<evidence type="ECO:0000259" key="3">
    <source>
        <dbReference type="Pfam" id="PF24883"/>
    </source>
</evidence>
<dbReference type="OMA" id="CALPIEK"/>
<dbReference type="InterPro" id="IPR011044">
    <property type="entry name" value="Quino_amine_DH_bsu"/>
</dbReference>
<dbReference type="STRING" id="227321.Q5B7Z0"/>
<dbReference type="InterPro" id="IPR053137">
    <property type="entry name" value="NLR-like"/>
</dbReference>
<dbReference type="eggNOG" id="KOG0266">
    <property type="taxonomic scope" value="Eukaryota"/>
</dbReference>
<dbReference type="SUPFAM" id="SSF52540">
    <property type="entry name" value="P-loop containing nucleoside triphosphate hydrolases"/>
    <property type="match status" value="1"/>
</dbReference>
<dbReference type="Gene3D" id="2.130.10.10">
    <property type="entry name" value="YVTN repeat-like/Quinoprotein amine dehydrogenase"/>
    <property type="match status" value="2"/>
</dbReference>
<dbReference type="Proteomes" id="UP000000560">
    <property type="component" value="Chromosome VI"/>
</dbReference>
<dbReference type="RefSeq" id="XP_660944.1">
    <property type="nucleotide sequence ID" value="XM_655852.1"/>
</dbReference>
<accession>C8VHV1</accession>
<evidence type="ECO:0000256" key="2">
    <source>
        <dbReference type="SAM" id="MobiDB-lite"/>
    </source>
</evidence>
<dbReference type="Gene3D" id="3.40.50.1580">
    <property type="entry name" value="Nucleoside phosphorylase domain"/>
    <property type="match status" value="1"/>
</dbReference>
<organism evidence="4 5">
    <name type="scientific">Emericella nidulans (strain FGSC A4 / ATCC 38163 / CBS 112.46 / NRRL 194 / M139)</name>
    <name type="common">Aspergillus nidulans</name>
    <dbReference type="NCBI Taxonomy" id="227321"/>
    <lineage>
        <taxon>Eukaryota</taxon>
        <taxon>Fungi</taxon>
        <taxon>Dikarya</taxon>
        <taxon>Ascomycota</taxon>
        <taxon>Pezizomycotina</taxon>
        <taxon>Eurotiomycetes</taxon>
        <taxon>Eurotiomycetidae</taxon>
        <taxon>Eurotiales</taxon>
        <taxon>Aspergillaceae</taxon>
        <taxon>Aspergillus</taxon>
        <taxon>Aspergillus subgen. Nidulantes</taxon>
    </lineage>
</organism>
<dbReference type="Pfam" id="PF24883">
    <property type="entry name" value="NPHP3_N"/>
    <property type="match status" value="1"/>
</dbReference>
<dbReference type="InterPro" id="IPR035994">
    <property type="entry name" value="Nucleoside_phosphorylase_sf"/>
</dbReference>
<dbReference type="InterPro" id="IPR015943">
    <property type="entry name" value="WD40/YVTN_repeat-like_dom_sf"/>
</dbReference>
<evidence type="ECO:0000256" key="1">
    <source>
        <dbReference type="ARBA" id="ARBA00022737"/>
    </source>
</evidence>
<dbReference type="OrthoDB" id="674604at2759"/>
<reference evidence="5" key="2">
    <citation type="journal article" date="2009" name="Fungal Genet. Biol.">
        <title>The 2008 update of the Aspergillus nidulans genome annotation: a community effort.</title>
        <authorList>
            <person name="Wortman J.R."/>
            <person name="Gilsenan J.M."/>
            <person name="Joardar V."/>
            <person name="Deegan J."/>
            <person name="Clutterbuck J."/>
            <person name="Andersen M.R."/>
            <person name="Archer D."/>
            <person name="Bencina M."/>
            <person name="Braus G."/>
            <person name="Coutinho P."/>
            <person name="von Dohren H."/>
            <person name="Doonan J."/>
            <person name="Driessen A.J."/>
            <person name="Durek P."/>
            <person name="Espeso E."/>
            <person name="Fekete E."/>
            <person name="Flipphi M."/>
            <person name="Estrada C.G."/>
            <person name="Geysens S."/>
            <person name="Goldman G."/>
            <person name="de Groot P.W."/>
            <person name="Hansen K."/>
            <person name="Harris S.D."/>
            <person name="Heinekamp T."/>
            <person name="Helmstaedt K."/>
            <person name="Henrissat B."/>
            <person name="Hofmann G."/>
            <person name="Homan T."/>
            <person name="Horio T."/>
            <person name="Horiuchi H."/>
            <person name="James S."/>
            <person name="Jones M."/>
            <person name="Karaffa L."/>
            <person name="Karanyi Z."/>
            <person name="Kato M."/>
            <person name="Keller N."/>
            <person name="Kelly D.E."/>
            <person name="Kiel J.A."/>
            <person name="Kim J.M."/>
            <person name="van der Klei I.J."/>
            <person name="Klis F.M."/>
            <person name="Kovalchuk A."/>
            <person name="Krasevec N."/>
            <person name="Kubicek C.P."/>
            <person name="Liu B."/>
            <person name="Maccabe A."/>
            <person name="Meyer V."/>
            <person name="Mirabito P."/>
            <person name="Miskei M."/>
            <person name="Mos M."/>
            <person name="Mullins J."/>
            <person name="Nelson D.R."/>
            <person name="Nielsen J."/>
            <person name="Oakley B.R."/>
            <person name="Osmani S.A."/>
            <person name="Pakula T."/>
            <person name="Paszewski A."/>
            <person name="Paulsen I."/>
            <person name="Pilsyk S."/>
            <person name="Pocsi I."/>
            <person name="Punt P.J."/>
            <person name="Ram A.F."/>
            <person name="Ren Q."/>
            <person name="Robellet X."/>
            <person name="Robson G."/>
            <person name="Seiboth B."/>
            <person name="van Solingen P."/>
            <person name="Specht T."/>
            <person name="Sun J."/>
            <person name="Taheri-Talesh N."/>
            <person name="Takeshita N."/>
            <person name="Ussery D."/>
            <person name="vanKuyk P.A."/>
            <person name="Visser H."/>
            <person name="van de Vondervoort P.J."/>
            <person name="de Vries R.P."/>
            <person name="Walton J."/>
            <person name="Xiang X."/>
            <person name="Xiong Y."/>
            <person name="Zeng A.P."/>
            <person name="Brandt B.W."/>
            <person name="Cornell M.J."/>
            <person name="van den Hondel C.A."/>
            <person name="Visser J."/>
            <person name="Oliver S.G."/>
            <person name="Turner G."/>
        </authorList>
    </citation>
    <scope>GENOME REANNOTATION</scope>
    <source>
        <strain evidence="5">FGSC A4 / ATCC 38163 / CBS 112.46 / NRRL 194 / M139</strain>
    </source>
</reference>
<evidence type="ECO:0000313" key="4">
    <source>
        <dbReference type="EMBL" id="CBF82911.1"/>
    </source>
</evidence>
<proteinExistence type="predicted"/>
<protein>
    <recommendedName>
        <fullName evidence="3">Nephrocystin 3-like N-terminal domain-containing protein</fullName>
    </recommendedName>
</protein>
<dbReference type="KEGG" id="ani:ANIA_03340"/>
<dbReference type="PANTHER" id="PTHR46082">
    <property type="entry name" value="ATP/GTP-BINDING PROTEIN-RELATED"/>
    <property type="match status" value="1"/>
</dbReference>
<sequence>MAADEYTIGWICALPIEKAAARAMLDEIHNTPPAILRSASDKNSYTLGRIGPHSIVVASLPSGVYGETPAATVAAQMLASFPSIRVGVLVGVGGGIPADTNGYNCSRFVRTGALNKPPLVLLNALAELEAEHEVDGSKVPLHIAEMLDRYPRMRSEYSYQGASNDILYHSGYSHREDEDGNDPASSCSSNQVVKDSALRDRIGAEIGAICLEMEAAGLMDSFPCIVIRGVCDYADSHKNKRWQRTDPGQELRLRRHTIKHRVYLNVLPLAEGAAFDSYENEMSPHCHSETRRELLCQINDWSCDRNGKSIFWLNGMAGTGKSTLARTVARSLRADGRLAASFFFKRGEASRGNASRFFTTIASQVASSIPAATEHIQEAVQSSPMIADKGLGIQFFELIVQPLRALKIQLAAAAPVILVVDALNECDDAVHIKTIIRLLSGECMKEINLRVFLTARPDTAVRIGFHQVASKAYDGMILHEVAQETIDHDIRVVLEQELRKIKQNYNSLASSADALLAADWPGSVAIDRLVEIASPLFISAATICRVLSDSRFLPQHQLAMLLEFQSASHASKLEVTYLPVLDQILVGDLTRREKEYLTGEFHRVVGSLIILAEPLSITHLARLLCISRARVETSLASLHAVLRIPADDGPVRLLHASFRDFLLDEHLLEKTPLAIHAPTVHNYLLQHCLLCMSRTTSLNSTSCSENICGLAALKGLDSSLEQDIVGRILPSDLRYSCLYWVYHLKQANRSIQVGDHVHSFLQTHFLDWVEALGILDRPSEILQAVQVLVSLVEKTSKGNVLSEFLHDARRFVHSHKPVIERAPGILHSSVLFLPLRSSIRQNFIYHCPGWICALPEVPQDWGQPTLHVDGFALNCLAFAEDSSKLASEFRVWNAISGDVLHAVARYKPKSTLGPKHDYQYGIKALAFKSAHELAIVTRGGQLQSFNLITGDRIERTLDSAVHTAVFSGDANRLAFIGCSNPFKVSQTQPTDPTVVVIDNVSGQVILRLPNMGYPLLSLSSDGSTLACCVLSNAESTETAHVKVFDLTKENLRSHVRAPKVISVPFMYVSMITLSRNGQKLAIFGEEAKAPVVLVLDIGKYKYERFLPVLAKVSCMSFSPSAETLTIVLEKKEFHLYDLATGEAQMIRKHCRHDFVVFAPDGLRIATAPRKANGIEVWNSLINPESSLRPGQRPTSSPNHFSPLSAFSSDGSIAATAQQSQRNTLLLVDVYSKQILHKLQAYGVPEAVAFSADRRVVAAKTFLYDNNEADKRDKEGDGGKFTFEELFDDDIVVIEKDFAGPDNRHPCWLEVWKVGSNSTGTRPTPQFKKGFSMEYREAIFAVNATGTRVAFALSPVAGIARDADLRNAMIVEEWDVVNRELLCTHTIDQSFRVSKLEYTIDGANIDLFNYIELWPQLPSCPSTTAINTTIRTRIRAWQTGQGPRVRHPKWRAEQQSFPRTGIWVTEDEAWIQYNGHNILYIPGYLRPMQHVYLGTSFDAVCVEHWGSEVAVVGWVTIEGLLTTFQIDLARLRLCLAGISQGQ</sequence>
<feature type="compositionally biased region" description="Polar residues" evidence="2">
    <location>
        <begin position="183"/>
        <end position="192"/>
    </location>
</feature>
<accession>Q5B7Z0</accession>
<keyword evidence="1" id="KW-0677">Repeat</keyword>
<feature type="region of interest" description="Disordered" evidence="2">
    <location>
        <begin position="171"/>
        <end position="192"/>
    </location>
</feature>
<dbReference type="GO" id="GO:0009116">
    <property type="term" value="P:nucleoside metabolic process"/>
    <property type="evidence" value="ECO:0007669"/>
    <property type="project" value="InterPro"/>
</dbReference>
<dbReference type="PANTHER" id="PTHR46082:SF11">
    <property type="entry name" value="AAA+ ATPASE DOMAIN-CONTAINING PROTEIN-RELATED"/>
    <property type="match status" value="1"/>
</dbReference>